<dbReference type="Pfam" id="PF06804">
    <property type="entry name" value="Lipoprotein_18"/>
    <property type="match status" value="1"/>
</dbReference>
<evidence type="ECO:0000313" key="3">
    <source>
        <dbReference type="EMBL" id="ABM95517.1"/>
    </source>
</evidence>
<feature type="compositionally biased region" description="Polar residues" evidence="1">
    <location>
        <begin position="65"/>
        <end position="76"/>
    </location>
</feature>
<dbReference type="InterPro" id="IPR010653">
    <property type="entry name" value="NlpB/DapX"/>
</dbReference>
<dbReference type="EMBL" id="CP000555">
    <property type="protein sequence ID" value="ABM95517.1"/>
    <property type="molecule type" value="Genomic_DNA"/>
</dbReference>
<keyword evidence="2" id="KW-0732">Signal</keyword>
<sequence length="389" mass="42146">MSFQSRFNVPARLLLIAVASGLSACTINNALEGDKVDYKTKGAKSVSLEIPPDLTQLSPDQRYQTASGTISASTLQTPSPNSSAPTAAGTAASVAPSVVGDVRLERAGSQRWLATRQTPEQLWPQLQAFWQERGFQLDLEQRDTGLMETNWAENRAKLPQDIIRGTIGKVFDSVYDTGERDRFRTRLERTPEGGTEIYISHRGMVEVYTSERKDSTVWQPRPADPDLEAVMLSRLMLKLGAKEEQAKAAEAAAAAASAAPVPPAARARLLAGAGTGLQVDEGFDRAWRRVGLALDRSGFTVEDRDRAQGLYYVRYIDQAQAAKDEPGFFSKLFGGGKKDAAAQGGLARYRIAVKSQADSTLVTVLNNQGGSETGDAAQRILELLATDLK</sequence>
<keyword evidence="3" id="KW-0812">Transmembrane</keyword>
<evidence type="ECO:0000256" key="1">
    <source>
        <dbReference type="SAM" id="MobiDB-lite"/>
    </source>
</evidence>
<dbReference type="KEGG" id="mpt:Mpe_A2564"/>
<feature type="region of interest" description="Disordered" evidence="1">
    <location>
        <begin position="65"/>
        <end position="89"/>
    </location>
</feature>
<keyword evidence="3" id="KW-0472">Membrane</keyword>
<dbReference type="HOGENOM" id="CLU_056157_0_0_4"/>
<accession>A2SIX8</accession>
<keyword evidence="4" id="KW-1185">Reference proteome</keyword>
<dbReference type="PROSITE" id="PS51257">
    <property type="entry name" value="PROKAR_LIPOPROTEIN"/>
    <property type="match status" value="1"/>
</dbReference>
<dbReference type="AlphaFoldDB" id="A2SIX8"/>
<dbReference type="eggNOG" id="COG3317">
    <property type="taxonomic scope" value="Bacteria"/>
</dbReference>
<name>A2SIX8_METPP</name>
<feature type="compositionally biased region" description="Low complexity" evidence="1">
    <location>
        <begin position="77"/>
        <end position="89"/>
    </location>
</feature>
<evidence type="ECO:0000256" key="2">
    <source>
        <dbReference type="SAM" id="SignalP"/>
    </source>
</evidence>
<protein>
    <submittedName>
        <fullName evidence="3">Putative transmembrane protein</fullName>
    </submittedName>
</protein>
<feature type="signal peptide" evidence="2">
    <location>
        <begin position="1"/>
        <end position="24"/>
    </location>
</feature>
<reference evidence="3 4" key="1">
    <citation type="journal article" date="2007" name="J. Bacteriol.">
        <title>Whole-genome analysis of the methyl tert-butyl ether-degrading beta-proteobacterium Methylibium petroleiphilum PM1.</title>
        <authorList>
            <person name="Kane S.R."/>
            <person name="Chakicherla A.Y."/>
            <person name="Chain P.S.G."/>
            <person name="Schmidt R."/>
            <person name="Shin M.W."/>
            <person name="Legler T.C."/>
            <person name="Scow K.M."/>
            <person name="Larimer F.W."/>
            <person name="Lucas S.M."/>
            <person name="Richardson P.M."/>
            <person name="Hristova K.R."/>
        </authorList>
    </citation>
    <scope>NUCLEOTIDE SEQUENCE [LARGE SCALE GENOMIC DNA]</scope>
    <source>
        <strain evidence="4">ATCC BAA-1232 / LMG 22953 / PM1</strain>
    </source>
</reference>
<organism evidence="3 4">
    <name type="scientific">Methylibium petroleiphilum (strain ATCC BAA-1232 / LMG 22953 / PM1)</name>
    <dbReference type="NCBI Taxonomy" id="420662"/>
    <lineage>
        <taxon>Bacteria</taxon>
        <taxon>Pseudomonadati</taxon>
        <taxon>Pseudomonadota</taxon>
        <taxon>Betaproteobacteria</taxon>
        <taxon>Burkholderiales</taxon>
        <taxon>Sphaerotilaceae</taxon>
        <taxon>Methylibium</taxon>
    </lineage>
</organism>
<proteinExistence type="predicted"/>
<evidence type="ECO:0000313" key="4">
    <source>
        <dbReference type="Proteomes" id="UP000000366"/>
    </source>
</evidence>
<dbReference type="RefSeq" id="WP_011830149.1">
    <property type="nucleotide sequence ID" value="NC_008825.1"/>
</dbReference>
<feature type="chain" id="PRO_5002646446" evidence="2">
    <location>
        <begin position="25"/>
        <end position="389"/>
    </location>
</feature>
<dbReference type="InterPro" id="IPR042268">
    <property type="entry name" value="BamC_C"/>
</dbReference>
<dbReference type="Proteomes" id="UP000000366">
    <property type="component" value="Chromosome"/>
</dbReference>
<dbReference type="STRING" id="420662.Mpe_A2564"/>
<dbReference type="Gene3D" id="3.30.310.170">
    <property type="entry name" value="Outer membrane protein assembly factor BamC"/>
    <property type="match status" value="1"/>
</dbReference>
<gene>
    <name evidence="3" type="ordered locus">Mpe_A2564</name>
</gene>